<dbReference type="InParanoid" id="A0A3Q7HN10"/>
<evidence type="ECO:0000313" key="1">
    <source>
        <dbReference type="EnsemblPlants" id="Solyc08g029300.2.1"/>
    </source>
</evidence>
<accession>A0A3Q7HN10</accession>
<reference evidence="1" key="1">
    <citation type="journal article" date="2012" name="Nature">
        <title>The tomato genome sequence provides insights into fleshy fruit evolution.</title>
        <authorList>
            <consortium name="Tomato Genome Consortium"/>
        </authorList>
    </citation>
    <scope>NUCLEOTIDE SEQUENCE [LARGE SCALE GENOMIC DNA]</scope>
    <source>
        <strain evidence="1">cv. Heinz 1706</strain>
    </source>
</reference>
<protein>
    <submittedName>
        <fullName evidence="1">Uncharacterized protein</fullName>
    </submittedName>
</protein>
<keyword evidence="2" id="KW-1185">Reference proteome</keyword>
<dbReference type="Gramene" id="Solyc08g029300.2.1">
    <property type="protein sequence ID" value="Solyc08g029300.2.1"/>
    <property type="gene ID" value="Solyc08g029300.2"/>
</dbReference>
<dbReference type="PaxDb" id="4081-Solyc08g029300.1.1"/>
<proteinExistence type="predicted"/>
<organism evidence="1">
    <name type="scientific">Solanum lycopersicum</name>
    <name type="common">Tomato</name>
    <name type="synonym">Lycopersicon esculentum</name>
    <dbReference type="NCBI Taxonomy" id="4081"/>
    <lineage>
        <taxon>Eukaryota</taxon>
        <taxon>Viridiplantae</taxon>
        <taxon>Streptophyta</taxon>
        <taxon>Embryophyta</taxon>
        <taxon>Tracheophyta</taxon>
        <taxon>Spermatophyta</taxon>
        <taxon>Magnoliopsida</taxon>
        <taxon>eudicotyledons</taxon>
        <taxon>Gunneridae</taxon>
        <taxon>Pentapetalae</taxon>
        <taxon>asterids</taxon>
        <taxon>lamiids</taxon>
        <taxon>Solanales</taxon>
        <taxon>Solanaceae</taxon>
        <taxon>Solanoideae</taxon>
        <taxon>Solaneae</taxon>
        <taxon>Solanum</taxon>
        <taxon>Solanum subgen. Lycopersicon</taxon>
    </lineage>
</organism>
<reference evidence="1" key="2">
    <citation type="submission" date="2019-01" db="UniProtKB">
        <authorList>
            <consortium name="EnsemblPlants"/>
        </authorList>
    </citation>
    <scope>IDENTIFICATION</scope>
    <source>
        <strain evidence="1">cv. Heinz 1706</strain>
    </source>
</reference>
<dbReference type="EnsemblPlants" id="Solyc08g029300.2.1">
    <property type="protein sequence ID" value="Solyc08g029300.2.1"/>
    <property type="gene ID" value="Solyc08g029300.2"/>
</dbReference>
<dbReference type="AlphaFoldDB" id="A0A3Q7HN10"/>
<sequence>MRGSDRLVGFPFLFMEYDLGHNGSLRVLVGKLSPEYSTRSPFFVICRRYLAYKPARLREIMRFLSVLTWITTDGKRQAEATSSCG</sequence>
<evidence type="ECO:0000313" key="2">
    <source>
        <dbReference type="Proteomes" id="UP000004994"/>
    </source>
</evidence>
<name>A0A3Q7HN10_SOLLC</name>
<dbReference type="Proteomes" id="UP000004994">
    <property type="component" value="Chromosome 8"/>
</dbReference>